<keyword evidence="3 5" id="KW-1133">Transmembrane helix</keyword>
<reference evidence="7" key="1">
    <citation type="submission" date="2021-01" db="EMBL/GenBank/DDBJ databases">
        <authorList>
            <person name="Corre E."/>
            <person name="Pelletier E."/>
            <person name="Niang G."/>
            <person name="Scheremetjew M."/>
            <person name="Finn R."/>
            <person name="Kale V."/>
            <person name="Holt S."/>
            <person name="Cochrane G."/>
            <person name="Meng A."/>
            <person name="Brown T."/>
            <person name="Cohen L."/>
        </authorList>
    </citation>
    <scope>NUCLEOTIDE SEQUENCE</scope>
</reference>
<gene>
    <name evidence="7" type="ORF">NSCI0253_LOCUS38812</name>
</gene>
<dbReference type="GO" id="GO:0005506">
    <property type="term" value="F:iron ion binding"/>
    <property type="evidence" value="ECO:0007669"/>
    <property type="project" value="InterPro"/>
</dbReference>
<dbReference type="Pfam" id="PF04116">
    <property type="entry name" value="FA_hydroxylase"/>
    <property type="match status" value="1"/>
</dbReference>
<dbReference type="GO" id="GO:0016491">
    <property type="term" value="F:oxidoreductase activity"/>
    <property type="evidence" value="ECO:0007669"/>
    <property type="project" value="InterPro"/>
</dbReference>
<dbReference type="GO" id="GO:0008610">
    <property type="term" value="P:lipid biosynthetic process"/>
    <property type="evidence" value="ECO:0007669"/>
    <property type="project" value="InterPro"/>
</dbReference>
<evidence type="ECO:0000256" key="4">
    <source>
        <dbReference type="ARBA" id="ARBA00023136"/>
    </source>
</evidence>
<keyword evidence="4 5" id="KW-0472">Membrane</keyword>
<evidence type="ECO:0000256" key="2">
    <source>
        <dbReference type="ARBA" id="ARBA00022692"/>
    </source>
</evidence>
<dbReference type="EMBL" id="HBFQ01054594">
    <property type="protein sequence ID" value="CAD8864457.1"/>
    <property type="molecule type" value="Transcribed_RNA"/>
</dbReference>
<feature type="transmembrane region" description="Helical" evidence="5">
    <location>
        <begin position="102"/>
        <end position="123"/>
    </location>
</feature>
<name>A0A7S1FGI2_NOCSC</name>
<proteinExistence type="predicted"/>
<dbReference type="GO" id="GO:0016020">
    <property type="term" value="C:membrane"/>
    <property type="evidence" value="ECO:0007669"/>
    <property type="project" value="UniProtKB-SubCell"/>
</dbReference>
<protein>
    <recommendedName>
        <fullName evidence="6">Fatty acid hydroxylase domain-containing protein</fullName>
    </recommendedName>
</protein>
<evidence type="ECO:0000256" key="5">
    <source>
        <dbReference type="SAM" id="Phobius"/>
    </source>
</evidence>
<feature type="transmembrane region" description="Helical" evidence="5">
    <location>
        <begin position="20"/>
        <end position="40"/>
    </location>
</feature>
<evidence type="ECO:0000313" key="7">
    <source>
        <dbReference type="EMBL" id="CAD8864457.1"/>
    </source>
</evidence>
<feature type="domain" description="Fatty acid hydroxylase" evidence="6">
    <location>
        <begin position="110"/>
        <end position="242"/>
    </location>
</feature>
<dbReference type="PANTHER" id="PTHR11863">
    <property type="entry name" value="STEROL DESATURASE"/>
    <property type="match status" value="1"/>
</dbReference>
<sequence length="258" mass="30042">MFQDLWSITTASLTPFQIYGVAYVVFLLTFWSSGLVLLALDVARPHVLERFRCQPFEKFDKGSTLKVAKNVVANQLTTYPICFFLFWPVAARRLSFSEELPSLQILLWTFVLFTGLTEVMFYWSHRMFHYAPLYKRFHKIHHEIKAPFGICALYFHPVEHVQAAVEGIAPALLLGSHVSLYIFWTCIATLNVVLHHSGYDFEPYLLDSLWPFKSMTQQHDYHHFAFDRCFGVIGICDWLHGTDRGFKDHLALWKQAQT</sequence>
<dbReference type="InterPro" id="IPR050307">
    <property type="entry name" value="Sterol_Desaturase_Related"/>
</dbReference>
<keyword evidence="2 5" id="KW-0812">Transmembrane</keyword>
<comment type="subcellular location">
    <subcellularLocation>
        <location evidence="1">Membrane</location>
    </subcellularLocation>
</comment>
<evidence type="ECO:0000259" key="6">
    <source>
        <dbReference type="Pfam" id="PF04116"/>
    </source>
</evidence>
<evidence type="ECO:0000256" key="1">
    <source>
        <dbReference type="ARBA" id="ARBA00004370"/>
    </source>
</evidence>
<feature type="transmembrane region" description="Helical" evidence="5">
    <location>
        <begin position="71"/>
        <end position="90"/>
    </location>
</feature>
<dbReference type="InterPro" id="IPR006694">
    <property type="entry name" value="Fatty_acid_hydroxylase"/>
</dbReference>
<evidence type="ECO:0000256" key="3">
    <source>
        <dbReference type="ARBA" id="ARBA00022989"/>
    </source>
</evidence>
<accession>A0A7S1FGI2</accession>
<organism evidence="7">
    <name type="scientific">Noctiluca scintillans</name>
    <name type="common">Sea sparkle</name>
    <name type="synonym">Red tide dinoflagellate</name>
    <dbReference type="NCBI Taxonomy" id="2966"/>
    <lineage>
        <taxon>Eukaryota</taxon>
        <taxon>Sar</taxon>
        <taxon>Alveolata</taxon>
        <taxon>Dinophyceae</taxon>
        <taxon>Noctilucales</taxon>
        <taxon>Noctilucaceae</taxon>
        <taxon>Noctiluca</taxon>
    </lineage>
</organism>
<dbReference type="AlphaFoldDB" id="A0A7S1FGI2"/>